<dbReference type="SUPFAM" id="SSF57997">
    <property type="entry name" value="Tropomyosin"/>
    <property type="match status" value="1"/>
</dbReference>
<dbReference type="GO" id="GO:0014704">
    <property type="term" value="C:intercalated disc"/>
    <property type="evidence" value="ECO:0007669"/>
    <property type="project" value="TreeGrafter"/>
</dbReference>
<evidence type="ECO:0000256" key="6">
    <source>
        <dbReference type="ARBA" id="ARBA00022737"/>
    </source>
</evidence>
<evidence type="ECO:0000256" key="5">
    <source>
        <dbReference type="ARBA" id="ARBA00022553"/>
    </source>
</evidence>
<dbReference type="PANTHER" id="PTHR23169:SF26">
    <property type="entry name" value="DESMOPLAKIN"/>
    <property type="match status" value="1"/>
</dbReference>
<dbReference type="Gene3D" id="1.10.287.1490">
    <property type="match status" value="1"/>
</dbReference>
<dbReference type="GO" id="GO:0045104">
    <property type="term" value="P:intermediate filament cytoskeleton organization"/>
    <property type="evidence" value="ECO:0007669"/>
    <property type="project" value="InterPro"/>
</dbReference>
<name>A0A6P8T2Q3_GYMAC</name>
<comment type="subcellular location">
    <subcellularLocation>
        <location evidence="2">Cell junction</location>
        <location evidence="2">Desmosome</location>
    </subcellularLocation>
    <subcellularLocation>
        <location evidence="1">Cell membrane</location>
    </subcellularLocation>
</comment>
<feature type="coiled-coil region" evidence="10">
    <location>
        <begin position="88"/>
        <end position="189"/>
    </location>
</feature>
<keyword evidence="4" id="KW-1003">Cell membrane</keyword>
<evidence type="ECO:0000313" key="13">
    <source>
        <dbReference type="RefSeq" id="XP_034057788.1"/>
    </source>
</evidence>
<dbReference type="GO" id="GO:0005198">
    <property type="term" value="F:structural molecule activity"/>
    <property type="evidence" value="ECO:0007669"/>
    <property type="project" value="TreeGrafter"/>
</dbReference>
<dbReference type="GO" id="GO:0042060">
    <property type="term" value="P:wound healing"/>
    <property type="evidence" value="ECO:0007669"/>
    <property type="project" value="TreeGrafter"/>
</dbReference>
<evidence type="ECO:0000256" key="1">
    <source>
        <dbReference type="ARBA" id="ARBA00004236"/>
    </source>
</evidence>
<dbReference type="SMART" id="SM00250">
    <property type="entry name" value="PLEC"/>
    <property type="match status" value="10"/>
</dbReference>
<feature type="coiled-coil region" evidence="10">
    <location>
        <begin position="410"/>
        <end position="595"/>
    </location>
</feature>
<dbReference type="Gene3D" id="3.30.160.780">
    <property type="match status" value="1"/>
</dbReference>
<dbReference type="Pfam" id="PF00681">
    <property type="entry name" value="Plectin"/>
    <property type="match status" value="4"/>
</dbReference>
<keyword evidence="12" id="KW-1185">Reference proteome</keyword>
<feature type="coiled-coil region" evidence="10">
    <location>
        <begin position="628"/>
        <end position="694"/>
    </location>
</feature>
<evidence type="ECO:0000256" key="8">
    <source>
        <dbReference type="ARBA" id="ARBA00023054"/>
    </source>
</evidence>
<dbReference type="Gene3D" id="3.90.1290.10">
    <property type="entry name" value="Plakin repeat"/>
    <property type="match status" value="2"/>
</dbReference>
<dbReference type="SUPFAM" id="SSF75399">
    <property type="entry name" value="Plakin repeat"/>
    <property type="match status" value="2"/>
</dbReference>
<organism evidence="12 13">
    <name type="scientific">Gymnodraco acuticeps</name>
    <name type="common">Antarctic dragonfish</name>
    <dbReference type="NCBI Taxonomy" id="8218"/>
    <lineage>
        <taxon>Eukaryota</taxon>
        <taxon>Metazoa</taxon>
        <taxon>Chordata</taxon>
        <taxon>Craniata</taxon>
        <taxon>Vertebrata</taxon>
        <taxon>Euteleostomi</taxon>
        <taxon>Actinopterygii</taxon>
        <taxon>Neopterygii</taxon>
        <taxon>Teleostei</taxon>
        <taxon>Neoteleostei</taxon>
        <taxon>Acanthomorphata</taxon>
        <taxon>Eupercaria</taxon>
        <taxon>Perciformes</taxon>
        <taxon>Notothenioidei</taxon>
        <taxon>Bathydraconidae</taxon>
        <taxon>Gymnodraco</taxon>
    </lineage>
</organism>
<proteinExistence type="inferred from homology"/>
<dbReference type="InParanoid" id="A0A6P8T2Q3"/>
<dbReference type="GO" id="GO:0043588">
    <property type="term" value="P:skin development"/>
    <property type="evidence" value="ECO:0007669"/>
    <property type="project" value="TreeGrafter"/>
</dbReference>
<dbReference type="InterPro" id="IPR001101">
    <property type="entry name" value="Plectin_repeat"/>
</dbReference>
<dbReference type="GO" id="GO:0030057">
    <property type="term" value="C:desmosome"/>
    <property type="evidence" value="ECO:0007669"/>
    <property type="project" value="UniProtKB-SubCell"/>
</dbReference>
<evidence type="ECO:0000256" key="3">
    <source>
        <dbReference type="ARBA" id="ARBA00009109"/>
    </source>
</evidence>
<dbReference type="KEGG" id="gacu:117536832"/>
<keyword evidence="9" id="KW-0472">Membrane</keyword>
<dbReference type="GO" id="GO:0005882">
    <property type="term" value="C:intermediate filament"/>
    <property type="evidence" value="ECO:0007669"/>
    <property type="project" value="TreeGrafter"/>
</dbReference>
<keyword evidence="6" id="KW-0677">Repeat</keyword>
<keyword evidence="5" id="KW-0597">Phosphoprotein</keyword>
<evidence type="ECO:0000256" key="9">
    <source>
        <dbReference type="ARBA" id="ARBA00023136"/>
    </source>
</evidence>
<dbReference type="PANTHER" id="PTHR23169">
    <property type="entry name" value="ENVOPLAKIN"/>
    <property type="match status" value="1"/>
</dbReference>
<dbReference type="InterPro" id="IPR035915">
    <property type="entry name" value="Plakin_repeat_sf"/>
</dbReference>
<feature type="coiled-coil region" evidence="10">
    <location>
        <begin position="754"/>
        <end position="781"/>
    </location>
</feature>
<accession>A0A6P8T2Q3</accession>
<dbReference type="GO" id="GO:0005737">
    <property type="term" value="C:cytoplasm"/>
    <property type="evidence" value="ECO:0007669"/>
    <property type="project" value="TreeGrafter"/>
</dbReference>
<dbReference type="GO" id="GO:0005886">
    <property type="term" value="C:plasma membrane"/>
    <property type="evidence" value="ECO:0007669"/>
    <property type="project" value="UniProtKB-SubCell"/>
</dbReference>
<evidence type="ECO:0000313" key="12">
    <source>
        <dbReference type="Proteomes" id="UP000515161"/>
    </source>
</evidence>
<sequence length="1599" mass="182237">MELSHTQLLIQQSEAKWSLAQQKVEDLLKKINDEQDLKQQSPKPKRRIHLEESTEERVQSQVTAKANNLAQQPLASDTESTVNSELELSAVRENNSRMAAVLQQKEEELVLIQKRAEVAEEKAQSYKKLLNDSNNRLRMLQMDMETERNNMRQKSEDLQQEAMNMRKSINELQEEIRSLQRTKSSLEQSSFFQSTEIEGLKEQLKSTQGDMLKKSSLEQENIHKINNLEEEVASTQAVVDQMNFKCNELTRINVSSESDVKGLQIQTESLEKDRSFAYQKVKSLKREIESWKQQLQTAEEEYNLVKRSEQASQLKCKHLQAELEKSELVASQLQKSVDELKQIHMEMEKNQKNVTAQLDQVTMEIDSKDQQIKIFKSQAEGTKSQVKIIEDELSKKSQNSFELQMKLQDYSEEVRRMTELQQKIQTLNLKIGNCENEISTLKSELQSVLAEKNSANQKIHMYNSEINDLNTLLKKRNTELQRESEESQKHQNKIKALEDELYKNKHSITGLTSSSEEMRENLKQEMNAIHNDKRAADRNVENLNVKISELSSSVQRTKDELLKETRERKDKDSKILQMESELQKYKETIKEVTSSSDKSRSNLQHENTILKREKAESFEKSISLGTEVRLLKENLKRAQKEAEQKQNESSVLKLKSQQMEEQLEKCTEMLEELKSKLELQKEGYERQLLLVQTEVEKKLILLQSEISSQSGNSNQQSHSAELAEMLNKYFRQDVKQIKTVHQTTVETKHQSDKLLQMQIKMDQLQQERWKLEHELLKATLQTSQLEEDQFKLNSKVSALQGLCNEKSSESAKGTDSTLTLKENEALRDQIESYAKEVKHLQEKLLMLEVRIITENQGMNKQEFFETSRHNVWDNNATSVKTEQTAMQKMVPSYESAKYNMEDESRKIKVSAEMATMEKGNILEGPKQDKMEITHSQSIHESLTKQSLNISTAQNPSTIQEDIQHVTYKGQIKPDEPMTVTTHGYMALCGLTDRRPNVTQSITKTKTYQIKQTCETVNTSDIEGKQSLIYSTSQKLPELKGYTSIQNMIKFKLLDEEVLRKFEVGLITMEELQASFAQYAGKPTTIAGIYVESSKKKISFLEAAEKGFLAKTYALEFLEAQAATGSLTDLSTGQTYPVAEAVERGIIEAGLKDKLIEAQKAISGYIHDGKKLSVFQAMEKRILDRYKGKKILEVQVATGGLINPEIGVRVPASIAVDRGLLNKETLQSLYDPVSNPKGFHNPDSGQKAYYSEILKTCLYDIDGGVFLSPFGEKHLTNTSPTSSHRVSVVSSSSGIEMSAYEAFKGRHIDKRTYLFLSQQESEWQEKSVLDSNGSPLHIITDVKSGRQLCLEYALSQRLLERSELGSYHSGLLSIYEIADIIVSRMVIVEDVKSPVAGLWDVTQRKRLSVLQGFQQGFTDRATASRLLEAQACTGGICDPSSGEKVTLSEALKRGLLDEALNQQLQQFEQAFNGIIHPKTSKTLSITQAVQENVIPKDAGFRCIEFQLLTGGLINPETHDRVSLEEVIQSGLVDKVNASVLKEERFQTKSLTCPKTKRRITFREALERSVFDCHTGLRLLEATKIHGYGAKATFHYVCAYK</sequence>
<evidence type="ECO:0000256" key="4">
    <source>
        <dbReference type="ARBA" id="ARBA00022475"/>
    </source>
</evidence>
<feature type="region of interest" description="Disordered" evidence="11">
    <location>
        <begin position="33"/>
        <end position="54"/>
    </location>
</feature>
<evidence type="ECO:0000256" key="2">
    <source>
        <dbReference type="ARBA" id="ARBA00004568"/>
    </source>
</evidence>
<evidence type="ECO:0000256" key="10">
    <source>
        <dbReference type="SAM" id="Coils"/>
    </source>
</evidence>
<dbReference type="RefSeq" id="XP_034057788.1">
    <property type="nucleotide sequence ID" value="XM_034201897.1"/>
</dbReference>
<reference evidence="13" key="1">
    <citation type="submission" date="2025-08" db="UniProtKB">
        <authorList>
            <consortium name="RefSeq"/>
        </authorList>
    </citation>
    <scope>IDENTIFICATION</scope>
</reference>
<dbReference type="OrthoDB" id="18740at2759"/>
<feature type="coiled-coil region" evidence="10">
    <location>
        <begin position="823"/>
        <end position="850"/>
    </location>
</feature>
<comment type="similarity">
    <text evidence="3">Belongs to the plakin or cytolinker family.</text>
</comment>
<keyword evidence="8 10" id="KW-0175">Coiled coil</keyword>
<dbReference type="Proteomes" id="UP000515161">
    <property type="component" value="Unplaced"/>
</dbReference>
<protein>
    <submittedName>
        <fullName evidence="13">Desmoplakin-like</fullName>
    </submittedName>
</protein>
<dbReference type="GO" id="GO:0098609">
    <property type="term" value="P:cell-cell adhesion"/>
    <property type="evidence" value="ECO:0007669"/>
    <property type="project" value="TreeGrafter"/>
</dbReference>
<dbReference type="GeneID" id="117536832"/>
<feature type="coiled-coil region" evidence="10">
    <location>
        <begin position="225"/>
        <end position="357"/>
    </location>
</feature>
<evidence type="ECO:0000256" key="7">
    <source>
        <dbReference type="ARBA" id="ARBA00022949"/>
    </source>
</evidence>
<evidence type="ECO:0000256" key="11">
    <source>
        <dbReference type="SAM" id="MobiDB-lite"/>
    </source>
</evidence>
<keyword evidence="7" id="KW-0965">Cell junction</keyword>
<gene>
    <name evidence="13" type="primary">LOC117536832</name>
</gene>
<dbReference type="InterPro" id="IPR043197">
    <property type="entry name" value="Plakin"/>
</dbReference>